<dbReference type="InterPro" id="IPR023210">
    <property type="entry name" value="NADP_OxRdtase_dom"/>
</dbReference>
<evidence type="ECO:0000313" key="4">
    <source>
        <dbReference type="Proteomes" id="UP000663859"/>
    </source>
</evidence>
<protein>
    <submittedName>
        <fullName evidence="3">Predicted oxidoreductase</fullName>
    </submittedName>
</protein>
<gene>
    <name evidence="3" type="primary">tas</name>
    <name evidence="3" type="ORF">MPNT_20161</name>
</gene>
<dbReference type="Pfam" id="PF00248">
    <property type="entry name" value="Aldo_ket_red"/>
    <property type="match status" value="1"/>
</dbReference>
<feature type="region of interest" description="Disordered" evidence="1">
    <location>
        <begin position="328"/>
        <end position="351"/>
    </location>
</feature>
<evidence type="ECO:0000313" key="3">
    <source>
        <dbReference type="EMBL" id="CAF0696238.1"/>
    </source>
</evidence>
<dbReference type="AlphaFoldDB" id="A0A8J2BJ93"/>
<organism evidence="3 4">
    <name type="scientific">Candidatus Methylacidithermus pantelleriae</name>
    <dbReference type="NCBI Taxonomy" id="2744239"/>
    <lineage>
        <taxon>Bacteria</taxon>
        <taxon>Pseudomonadati</taxon>
        <taxon>Verrucomicrobiota</taxon>
        <taxon>Methylacidiphilae</taxon>
        <taxon>Methylacidiphilales</taxon>
        <taxon>Methylacidiphilaceae</taxon>
        <taxon>Candidatus Methylacidithermus</taxon>
    </lineage>
</organism>
<reference evidence="3" key="1">
    <citation type="submission" date="2021-02" db="EMBL/GenBank/DDBJ databases">
        <authorList>
            <person name="Cremers G."/>
            <person name="Picone N."/>
        </authorList>
    </citation>
    <scope>NUCLEOTIDE SEQUENCE</scope>
    <source>
        <strain evidence="3">PQ17</strain>
    </source>
</reference>
<sequence>MRYRELPRTGLRLSEVGFGVWTISTGWWGRVTEDEAIRLLKIARERGITFFDAADVYGYGLGEELLGKAFGSDPGVVIATKVGYDFYGREGSRSDDRELPQNFSPAYLCKAVEACLRRLRRETIDILQLHNVRMEHVRDDRLWETVRKLQEEGKIRAYGAALGPAIGWLYEGIEVVRRRQPHVVQHIYNILETYPGRQLMDQAGPGPTRYLIRVPHASGMLEGKYTSKTTFGPNDHRRFRSKEWLEKGLVKIHKLRFLERDGRTLGQAAIQWLLEDPRIVSVLPNIYNEDQLEEFVGASEAVPLTVEELSKIESLIQSQFGVEPEKVEYKGTMHPPEELASSRSGSDGSAV</sequence>
<dbReference type="EMBL" id="CAJNOB010000012">
    <property type="protein sequence ID" value="CAF0696238.1"/>
    <property type="molecule type" value="Genomic_DNA"/>
</dbReference>
<evidence type="ECO:0000256" key="1">
    <source>
        <dbReference type="SAM" id="MobiDB-lite"/>
    </source>
</evidence>
<dbReference type="Proteomes" id="UP000663859">
    <property type="component" value="Unassembled WGS sequence"/>
</dbReference>
<accession>A0A8J2BJ93</accession>
<dbReference type="SUPFAM" id="SSF51430">
    <property type="entry name" value="NAD(P)-linked oxidoreductase"/>
    <property type="match status" value="1"/>
</dbReference>
<name>A0A8J2BJ93_9BACT</name>
<evidence type="ECO:0000259" key="2">
    <source>
        <dbReference type="Pfam" id="PF00248"/>
    </source>
</evidence>
<feature type="compositionally biased region" description="Polar residues" evidence="1">
    <location>
        <begin position="341"/>
        <end position="351"/>
    </location>
</feature>
<dbReference type="RefSeq" id="WP_174581972.1">
    <property type="nucleotide sequence ID" value="NZ_CAJNOB010000012.1"/>
</dbReference>
<keyword evidence="4" id="KW-1185">Reference proteome</keyword>
<comment type="caution">
    <text evidence="3">The sequence shown here is derived from an EMBL/GenBank/DDBJ whole genome shotgun (WGS) entry which is preliminary data.</text>
</comment>
<dbReference type="InterPro" id="IPR036812">
    <property type="entry name" value="NAD(P)_OxRdtase_dom_sf"/>
</dbReference>
<dbReference type="Gene3D" id="3.20.20.100">
    <property type="entry name" value="NADP-dependent oxidoreductase domain"/>
    <property type="match status" value="1"/>
</dbReference>
<dbReference type="PANTHER" id="PTHR43312">
    <property type="entry name" value="D-THREO-ALDOSE 1-DEHYDROGENASE"/>
    <property type="match status" value="1"/>
</dbReference>
<feature type="compositionally biased region" description="Basic and acidic residues" evidence="1">
    <location>
        <begin position="328"/>
        <end position="337"/>
    </location>
</feature>
<feature type="domain" description="NADP-dependent oxidoreductase" evidence="2">
    <location>
        <begin position="16"/>
        <end position="316"/>
    </location>
</feature>
<proteinExistence type="predicted"/>
<dbReference type="CDD" id="cd19086">
    <property type="entry name" value="AKR_AKR11C1"/>
    <property type="match status" value="1"/>
</dbReference>
<dbReference type="PANTHER" id="PTHR43312:SF1">
    <property type="entry name" value="NADP-DEPENDENT OXIDOREDUCTASE DOMAIN-CONTAINING PROTEIN"/>
    <property type="match status" value="1"/>
</dbReference>
<dbReference type="InterPro" id="IPR053135">
    <property type="entry name" value="AKR2_Oxidoreductase"/>
</dbReference>